<dbReference type="RefSeq" id="WP_015848533.1">
    <property type="nucleotide sequence ID" value="NC_012912.1"/>
</dbReference>
<dbReference type="REBASE" id="21198">
    <property type="entry name" value="S.DzeORF4253P"/>
</dbReference>
<dbReference type="Gene3D" id="1.10.287.1120">
    <property type="entry name" value="Bipartite methylase S protein"/>
    <property type="match status" value="1"/>
</dbReference>
<dbReference type="GO" id="GO:0003677">
    <property type="term" value="F:DNA binding"/>
    <property type="evidence" value="ECO:0007669"/>
    <property type="project" value="UniProtKB-KW"/>
</dbReference>
<dbReference type="SUPFAM" id="SSF116734">
    <property type="entry name" value="DNA methylase specificity domain"/>
    <property type="match status" value="2"/>
</dbReference>
<dbReference type="eggNOG" id="COG0732">
    <property type="taxonomic scope" value="Bacteria"/>
</dbReference>
<proteinExistence type="inferred from homology"/>
<dbReference type="GeneID" id="45082265"/>
<evidence type="ECO:0000313" key="6">
    <source>
        <dbReference type="Proteomes" id="UP000002735"/>
    </source>
</evidence>
<dbReference type="Proteomes" id="UP000002735">
    <property type="component" value="Chromosome"/>
</dbReference>
<sequence length="462" mass="52411">MMKQQTYSEYKESDVKWLGQVPVHWNAVSLKWISQRYSGGTPDKSNDAYWENGDIPWLNSGSVNDGYITEPSTYITREGFASSSAKWVPKNALVMALAGQGKTKGMVAQLGIRATCNQSMAAIIPKEKFTPRFLYWWLVSNYQNIRNMAGGEQRDGLNLDMLGSIPCPLLPRPEQTAIADFLDRETGRIDSLMAKKRQLIALLKEKRCALISHIVTRGLPEAAADEFGLKPHTRFKNSDIEWLGQVPEGWGVKKVWIERVSRNIELQDGNHGEQHPKAEDYVGEGIPFVMANHIDNGKIDFNKCNYIEKEQADSLRIGFSNEGDVLLTHKGTIGRVGIVQKSHFPYVMLTPQVTYYRCLREIQNRFLFWLMQSKFWQDQLKLLAGLGSTRAYIGLLDQKTLSFLIPSEKEQFAIATYLDRETSKLDRLVEKVDAVIARLQEYRTALITAAVTGKIDVREVEV</sequence>
<dbReference type="InterPro" id="IPR000055">
    <property type="entry name" value="Restrct_endonuc_typeI_TRD"/>
</dbReference>
<keyword evidence="3" id="KW-0238">DNA-binding</keyword>
<dbReference type="EMBL" id="CP001655">
    <property type="protein sequence ID" value="ACT09043.1"/>
    <property type="molecule type" value="Genomic_DNA"/>
</dbReference>
<dbReference type="HOGENOM" id="CLU_021095_1_0_6"/>
<protein>
    <submittedName>
        <fullName evidence="5">Restriction modification system DNA specificity domain protein</fullName>
    </submittedName>
</protein>
<evidence type="ECO:0000256" key="1">
    <source>
        <dbReference type="ARBA" id="ARBA00010923"/>
    </source>
</evidence>
<dbReference type="OrthoDB" id="398435at2"/>
<organism evidence="5 6">
    <name type="scientific">Dickeya chrysanthemi (strain Ech1591)</name>
    <name type="common">Dickeya zeae (strain Ech1591)</name>
    <dbReference type="NCBI Taxonomy" id="561229"/>
    <lineage>
        <taxon>Bacteria</taxon>
        <taxon>Pseudomonadati</taxon>
        <taxon>Pseudomonadota</taxon>
        <taxon>Gammaproteobacteria</taxon>
        <taxon>Enterobacterales</taxon>
        <taxon>Pectobacteriaceae</taxon>
        <taxon>Dickeya</taxon>
    </lineage>
</organism>
<dbReference type="PANTHER" id="PTHR30408:SF12">
    <property type="entry name" value="TYPE I RESTRICTION ENZYME MJAVIII SPECIFICITY SUBUNIT"/>
    <property type="match status" value="1"/>
</dbReference>
<feature type="domain" description="Type I restriction modification DNA specificity" evidence="4">
    <location>
        <begin position="22"/>
        <end position="197"/>
    </location>
</feature>
<dbReference type="InterPro" id="IPR052021">
    <property type="entry name" value="Type-I_RS_S_subunit"/>
</dbReference>
<evidence type="ECO:0000256" key="3">
    <source>
        <dbReference type="ARBA" id="ARBA00023125"/>
    </source>
</evidence>
<dbReference type="Gene3D" id="3.90.220.20">
    <property type="entry name" value="DNA methylase specificity domains"/>
    <property type="match status" value="2"/>
</dbReference>
<dbReference type="AlphaFoldDB" id="C6CR26"/>
<evidence type="ECO:0000313" key="5">
    <source>
        <dbReference type="EMBL" id="ACT09043.1"/>
    </source>
</evidence>
<dbReference type="Pfam" id="PF01420">
    <property type="entry name" value="Methylase_S"/>
    <property type="match status" value="1"/>
</dbReference>
<dbReference type="GO" id="GO:0009307">
    <property type="term" value="P:DNA restriction-modification system"/>
    <property type="evidence" value="ECO:0007669"/>
    <property type="project" value="UniProtKB-KW"/>
</dbReference>
<evidence type="ECO:0000259" key="4">
    <source>
        <dbReference type="Pfam" id="PF01420"/>
    </source>
</evidence>
<dbReference type="PANTHER" id="PTHR30408">
    <property type="entry name" value="TYPE-1 RESTRICTION ENZYME ECOKI SPECIFICITY PROTEIN"/>
    <property type="match status" value="1"/>
</dbReference>
<accession>C6CR26</accession>
<name>C6CR26_DICC1</name>
<dbReference type="STRING" id="561229.Dd1591_4252"/>
<dbReference type="CDD" id="cd17294">
    <property type="entry name" value="RMtype1_S_MmaC7ORF19P_TRD1-CR1_like"/>
    <property type="match status" value="1"/>
</dbReference>
<reference evidence="5 6" key="1">
    <citation type="submission" date="2009-06" db="EMBL/GenBank/DDBJ databases">
        <title>Complete sequence of Dickeya zeae Ech1591.</title>
        <authorList>
            <consortium name="US DOE Joint Genome Institute"/>
            <person name="Lucas S."/>
            <person name="Copeland A."/>
            <person name="Lapidus A."/>
            <person name="Glavina del Rio T."/>
            <person name="Tice H."/>
            <person name="Bruce D."/>
            <person name="Goodwin L."/>
            <person name="Pitluck S."/>
            <person name="Chertkov O."/>
            <person name="Brettin T."/>
            <person name="Detter J.C."/>
            <person name="Han C."/>
            <person name="Larimer F."/>
            <person name="Land M."/>
            <person name="Hauser L."/>
            <person name="Kyrpides N."/>
            <person name="Ovchinnikova G."/>
            <person name="Balakrishnan V."/>
            <person name="Glasner J."/>
            <person name="Perna N.T."/>
        </authorList>
    </citation>
    <scope>NUCLEOTIDE SEQUENCE [LARGE SCALE GENOMIC DNA]</scope>
    <source>
        <strain evidence="5 6">Ech1591</strain>
    </source>
</reference>
<keyword evidence="2" id="KW-0680">Restriction system</keyword>
<dbReference type="InterPro" id="IPR044946">
    <property type="entry name" value="Restrct_endonuc_typeI_TRD_sf"/>
</dbReference>
<gene>
    <name evidence="5" type="ordered locus">Dd1591_4252</name>
</gene>
<evidence type="ECO:0000256" key="2">
    <source>
        <dbReference type="ARBA" id="ARBA00022747"/>
    </source>
</evidence>
<comment type="similarity">
    <text evidence="1">Belongs to the type-I restriction system S methylase family.</text>
</comment>
<dbReference type="KEGG" id="dze:Dd1591_4252"/>